<feature type="transmembrane region" description="Helical" evidence="1">
    <location>
        <begin position="6"/>
        <end position="31"/>
    </location>
</feature>
<evidence type="ECO:0000313" key="3">
    <source>
        <dbReference type="Proteomes" id="UP000006346"/>
    </source>
</evidence>
<gene>
    <name evidence="2" type="ordered locus">Desor_2246</name>
</gene>
<dbReference type="KEGG" id="dor:Desor_2246"/>
<proteinExistence type="predicted"/>
<name>G7WB67_DESOD</name>
<keyword evidence="1" id="KW-0812">Transmembrane</keyword>
<keyword evidence="1" id="KW-1133">Transmembrane helix</keyword>
<reference evidence="3" key="1">
    <citation type="submission" date="2011-11" db="EMBL/GenBank/DDBJ databases">
        <title>Complete sequence of Desulfosporosinus orientis DSM 765.</title>
        <authorList>
            <person name="Lucas S."/>
            <person name="Han J."/>
            <person name="Lapidus A."/>
            <person name="Cheng J.-F."/>
            <person name="Goodwin L."/>
            <person name="Pitluck S."/>
            <person name="Peters L."/>
            <person name="Ovchinnikova G."/>
            <person name="Teshima H."/>
            <person name="Detter J.C."/>
            <person name="Han C."/>
            <person name="Tapia R."/>
            <person name="Land M."/>
            <person name="Hauser L."/>
            <person name="Kyrpides N."/>
            <person name="Ivanova N."/>
            <person name="Pagani I."/>
            <person name="Pester M."/>
            <person name="Spring S."/>
            <person name="Ollivier B."/>
            <person name="Rattei T."/>
            <person name="Klenk H.-P."/>
            <person name="Wagner M."/>
            <person name="Loy A."/>
            <person name="Woyke T."/>
        </authorList>
    </citation>
    <scope>NUCLEOTIDE SEQUENCE [LARGE SCALE GENOMIC DNA]</scope>
    <source>
        <strain evidence="3">ATCC 19365 / DSM 765 / NCIMB 8382 / VKM B-1628</strain>
    </source>
</reference>
<protein>
    <submittedName>
        <fullName evidence="2">Uncharacterized protein</fullName>
    </submittedName>
</protein>
<keyword evidence="3" id="KW-1185">Reference proteome</keyword>
<reference evidence="2 3" key="2">
    <citation type="journal article" date="2012" name="J. Bacteriol.">
        <title>Complete genome sequences of Desulfosporosinus orientis DSM765T, Desulfosporosinus youngiae DSM17734T, Desulfosporosinus meridiei DSM13257T, and Desulfosporosinus acidiphilus DSM22704T.</title>
        <authorList>
            <person name="Pester M."/>
            <person name="Brambilla E."/>
            <person name="Alazard D."/>
            <person name="Rattei T."/>
            <person name="Weinmaier T."/>
            <person name="Han J."/>
            <person name="Lucas S."/>
            <person name="Lapidus A."/>
            <person name="Cheng J.F."/>
            <person name="Goodwin L."/>
            <person name="Pitluck S."/>
            <person name="Peters L."/>
            <person name="Ovchinnikova G."/>
            <person name="Teshima H."/>
            <person name="Detter J.C."/>
            <person name="Han C.S."/>
            <person name="Tapia R."/>
            <person name="Land M.L."/>
            <person name="Hauser L."/>
            <person name="Kyrpides N.C."/>
            <person name="Ivanova N.N."/>
            <person name="Pagani I."/>
            <person name="Huntmann M."/>
            <person name="Wei C.L."/>
            <person name="Davenport K.W."/>
            <person name="Daligault H."/>
            <person name="Chain P.S."/>
            <person name="Chen A."/>
            <person name="Mavromatis K."/>
            <person name="Markowitz V."/>
            <person name="Szeto E."/>
            <person name="Mikhailova N."/>
            <person name="Pati A."/>
            <person name="Wagner M."/>
            <person name="Woyke T."/>
            <person name="Ollivier B."/>
            <person name="Klenk H.P."/>
            <person name="Spring S."/>
            <person name="Loy A."/>
        </authorList>
    </citation>
    <scope>NUCLEOTIDE SEQUENCE [LARGE SCALE GENOMIC DNA]</scope>
    <source>
        <strain evidence="3">ATCC 19365 / DSM 765 / NCIMB 8382 / VKM B-1628</strain>
    </source>
</reference>
<organism evidence="2 3">
    <name type="scientific">Desulfosporosinus orientis (strain ATCC 19365 / DSM 765 / NCIMB 8382 / VKM B-1628 / Singapore I)</name>
    <name type="common">Desulfotomaculum orientis</name>
    <dbReference type="NCBI Taxonomy" id="768706"/>
    <lineage>
        <taxon>Bacteria</taxon>
        <taxon>Bacillati</taxon>
        <taxon>Bacillota</taxon>
        <taxon>Clostridia</taxon>
        <taxon>Eubacteriales</taxon>
        <taxon>Desulfitobacteriaceae</taxon>
        <taxon>Desulfosporosinus</taxon>
    </lineage>
</organism>
<dbReference type="Proteomes" id="UP000006346">
    <property type="component" value="Chromosome"/>
</dbReference>
<dbReference type="OrthoDB" id="9908591at2"/>
<keyword evidence="1" id="KW-0472">Membrane</keyword>
<evidence type="ECO:0000313" key="2">
    <source>
        <dbReference type="EMBL" id="AET67848.1"/>
    </source>
</evidence>
<sequence length="77" mass="8299">MIRDELLYIKIGEVGSVTTTIGYILLVISCLQSERVKIFNRLGIKANPIDPAKITALSAWIRGAGIGILAFNNASPV</sequence>
<dbReference type="AlphaFoldDB" id="G7WB67"/>
<dbReference type="PROSITE" id="PS51257">
    <property type="entry name" value="PROKAR_LIPOPROTEIN"/>
    <property type="match status" value="1"/>
</dbReference>
<dbReference type="EMBL" id="CP003108">
    <property type="protein sequence ID" value="AET67848.1"/>
    <property type="molecule type" value="Genomic_DNA"/>
</dbReference>
<evidence type="ECO:0000256" key="1">
    <source>
        <dbReference type="SAM" id="Phobius"/>
    </source>
</evidence>
<dbReference type="HOGENOM" id="CLU_198151_0_0_9"/>
<dbReference type="RefSeq" id="WP_014184659.1">
    <property type="nucleotide sequence ID" value="NC_016584.1"/>
</dbReference>
<accession>G7WB67</accession>